<reference evidence="1" key="1">
    <citation type="journal article" date="2014" name="Front. Microbiol.">
        <title>High frequency of phylogenetically diverse reductive dehalogenase-homologous genes in deep subseafloor sedimentary metagenomes.</title>
        <authorList>
            <person name="Kawai M."/>
            <person name="Futagami T."/>
            <person name="Toyoda A."/>
            <person name="Takaki Y."/>
            <person name="Nishi S."/>
            <person name="Hori S."/>
            <person name="Arai W."/>
            <person name="Tsubouchi T."/>
            <person name="Morono Y."/>
            <person name="Uchiyama I."/>
            <person name="Ito T."/>
            <person name="Fujiyama A."/>
            <person name="Inagaki F."/>
            <person name="Takami H."/>
        </authorList>
    </citation>
    <scope>NUCLEOTIDE SEQUENCE</scope>
    <source>
        <strain evidence="1">Expedition CK06-06</strain>
    </source>
</reference>
<sequence length="124" mass="14378">MVLSSTDVCDLMIELVCKECSDKACREDDFEEIWSHGKLMDCIRQHVKVRPWLVFTNADIIGTFENLDTEGVLESKFFPEGFKIEDHMTEIIAELPIESMITTINEKLFDEVLIYIENNVEVDE</sequence>
<name>X1IF69_9ZZZZ</name>
<proteinExistence type="predicted"/>
<accession>X1IF69</accession>
<gene>
    <name evidence="1" type="ORF">S03H2_55531</name>
</gene>
<comment type="caution">
    <text evidence="1">The sequence shown here is derived from an EMBL/GenBank/DDBJ whole genome shotgun (WGS) entry which is preliminary data.</text>
</comment>
<evidence type="ECO:0000313" key="1">
    <source>
        <dbReference type="EMBL" id="GAH81031.1"/>
    </source>
</evidence>
<dbReference type="AlphaFoldDB" id="X1IF69"/>
<organism evidence="1">
    <name type="scientific">marine sediment metagenome</name>
    <dbReference type="NCBI Taxonomy" id="412755"/>
    <lineage>
        <taxon>unclassified sequences</taxon>
        <taxon>metagenomes</taxon>
        <taxon>ecological metagenomes</taxon>
    </lineage>
</organism>
<feature type="non-terminal residue" evidence="1">
    <location>
        <position position="124"/>
    </location>
</feature>
<protein>
    <submittedName>
        <fullName evidence="1">Uncharacterized protein</fullName>
    </submittedName>
</protein>
<dbReference type="EMBL" id="BARU01035476">
    <property type="protein sequence ID" value="GAH81031.1"/>
    <property type="molecule type" value="Genomic_DNA"/>
</dbReference>